<dbReference type="Pfam" id="PF12833">
    <property type="entry name" value="HTH_18"/>
    <property type="match status" value="1"/>
</dbReference>
<dbReference type="Pfam" id="PF07883">
    <property type="entry name" value="Cupin_2"/>
    <property type="match status" value="1"/>
</dbReference>
<dbReference type="PANTHER" id="PTHR46796:SF10">
    <property type="entry name" value="TRANSCRIPTIONAL ACTIVATOR FEAR"/>
    <property type="match status" value="1"/>
</dbReference>
<evidence type="ECO:0000313" key="6">
    <source>
        <dbReference type="EMBL" id="SDS51643.1"/>
    </source>
</evidence>
<accession>A0A1H1SUY4</accession>
<dbReference type="InterPro" id="IPR020449">
    <property type="entry name" value="Tscrpt_reg_AraC-type_HTH"/>
</dbReference>
<dbReference type="InterPro" id="IPR014710">
    <property type="entry name" value="RmlC-like_jellyroll"/>
</dbReference>
<keyword evidence="2" id="KW-0238">DNA-binding</keyword>
<evidence type="ECO:0000256" key="4">
    <source>
        <dbReference type="ARBA" id="ARBA00037345"/>
    </source>
</evidence>
<dbReference type="PROSITE" id="PS01124">
    <property type="entry name" value="HTH_ARAC_FAMILY_2"/>
    <property type="match status" value="1"/>
</dbReference>
<dbReference type="OrthoDB" id="5996070at2"/>
<dbReference type="GO" id="GO:0003700">
    <property type="term" value="F:DNA-binding transcription factor activity"/>
    <property type="evidence" value="ECO:0007669"/>
    <property type="project" value="InterPro"/>
</dbReference>
<dbReference type="InterPro" id="IPR011051">
    <property type="entry name" value="RmlC_Cupin_sf"/>
</dbReference>
<dbReference type="PRINTS" id="PR00032">
    <property type="entry name" value="HTHARAC"/>
</dbReference>
<protein>
    <submittedName>
        <fullName evidence="6">Transcriptional regulator, AraC family</fullName>
    </submittedName>
</protein>
<dbReference type="Proteomes" id="UP000243359">
    <property type="component" value="Chromosome I"/>
</dbReference>
<keyword evidence="1" id="KW-0805">Transcription regulation</keyword>
<organism evidence="6 7">
    <name type="scientific">Pseudomonas oryzae</name>
    <dbReference type="NCBI Taxonomy" id="1392877"/>
    <lineage>
        <taxon>Bacteria</taxon>
        <taxon>Pseudomonadati</taxon>
        <taxon>Pseudomonadota</taxon>
        <taxon>Gammaproteobacteria</taxon>
        <taxon>Pseudomonadales</taxon>
        <taxon>Pseudomonadaceae</taxon>
        <taxon>Pseudomonas</taxon>
    </lineage>
</organism>
<evidence type="ECO:0000256" key="1">
    <source>
        <dbReference type="ARBA" id="ARBA00023015"/>
    </source>
</evidence>
<dbReference type="STRING" id="1392877.SAMN05216221_1992"/>
<gene>
    <name evidence="6" type="ORF">SAMN05216221_1992</name>
</gene>
<evidence type="ECO:0000259" key="5">
    <source>
        <dbReference type="PROSITE" id="PS01124"/>
    </source>
</evidence>
<dbReference type="Gene3D" id="1.10.10.60">
    <property type="entry name" value="Homeodomain-like"/>
    <property type="match status" value="1"/>
</dbReference>
<name>A0A1H1SUY4_9PSED</name>
<dbReference type="InterPro" id="IPR013096">
    <property type="entry name" value="Cupin_2"/>
</dbReference>
<dbReference type="PANTHER" id="PTHR46796">
    <property type="entry name" value="HTH-TYPE TRANSCRIPTIONAL ACTIVATOR RHAS-RELATED"/>
    <property type="match status" value="1"/>
</dbReference>
<evidence type="ECO:0000256" key="3">
    <source>
        <dbReference type="ARBA" id="ARBA00023163"/>
    </source>
</evidence>
<comment type="function">
    <text evidence="4">Regulatory protein of the TOL plasmid xyl operons. XylS activates the xylXYZLTEGFJQKIH operon required for the degradation of toluene, m-xylene and p-xylene.</text>
</comment>
<dbReference type="EMBL" id="LT629751">
    <property type="protein sequence ID" value="SDS51643.1"/>
    <property type="molecule type" value="Genomic_DNA"/>
</dbReference>
<dbReference type="SUPFAM" id="SSF51182">
    <property type="entry name" value="RmlC-like cupins"/>
    <property type="match status" value="1"/>
</dbReference>
<dbReference type="InterPro" id="IPR018060">
    <property type="entry name" value="HTH_AraC"/>
</dbReference>
<feature type="domain" description="HTH araC/xylS-type" evidence="5">
    <location>
        <begin position="149"/>
        <end position="247"/>
    </location>
</feature>
<keyword evidence="7" id="KW-1185">Reference proteome</keyword>
<reference evidence="7" key="1">
    <citation type="submission" date="2016-10" db="EMBL/GenBank/DDBJ databases">
        <authorList>
            <person name="Varghese N."/>
            <person name="Submissions S."/>
        </authorList>
    </citation>
    <scope>NUCLEOTIDE SEQUENCE [LARGE SCALE GENOMIC DNA]</scope>
    <source>
        <strain evidence="7">KCTC 32247</strain>
    </source>
</reference>
<dbReference type="SMART" id="SM00342">
    <property type="entry name" value="HTH_ARAC"/>
    <property type="match status" value="1"/>
</dbReference>
<dbReference type="GO" id="GO:0043565">
    <property type="term" value="F:sequence-specific DNA binding"/>
    <property type="evidence" value="ECO:0007669"/>
    <property type="project" value="InterPro"/>
</dbReference>
<keyword evidence="3" id="KW-0804">Transcription</keyword>
<dbReference type="SUPFAM" id="SSF46689">
    <property type="entry name" value="Homeodomain-like"/>
    <property type="match status" value="2"/>
</dbReference>
<evidence type="ECO:0000256" key="2">
    <source>
        <dbReference type="ARBA" id="ARBA00023125"/>
    </source>
</evidence>
<evidence type="ECO:0000313" key="7">
    <source>
        <dbReference type="Proteomes" id="UP000243359"/>
    </source>
</evidence>
<dbReference type="AlphaFoldDB" id="A0A1H1SUY4"/>
<dbReference type="RefSeq" id="WP_090348796.1">
    <property type="nucleotide sequence ID" value="NZ_LT629751.1"/>
</dbReference>
<dbReference type="Gene3D" id="2.60.120.10">
    <property type="entry name" value="Jelly Rolls"/>
    <property type="match status" value="1"/>
</dbReference>
<sequence>MSTILTLRHYRDELLAHSHAYGQLVFGLSGCLELAVGGRTARIERQDLTVVPPEEHHACASHHGSHCLVLDVPDEDWLRDSLGAHFDAGRRLLERPGRVELAPVQSQLVGWIASAPLTDALIAEQSARLLLASLAVPATPLAASELPLAALDAHIDRQLAHPLQVADLARLSGLSVAHFHSRFLAATGQTPMDYVRRRRLRQGRQLLLESTLGVGEIAARVGYSSQSAFTAALAREFGVTPRELRRRGE</sequence>
<dbReference type="InterPro" id="IPR050204">
    <property type="entry name" value="AraC_XylS_family_regulators"/>
</dbReference>
<dbReference type="InterPro" id="IPR009057">
    <property type="entry name" value="Homeodomain-like_sf"/>
</dbReference>
<proteinExistence type="predicted"/>